<gene>
    <name evidence="2" type="ORF">EYC84_007613</name>
</gene>
<evidence type="ECO:0000313" key="3">
    <source>
        <dbReference type="Proteomes" id="UP000322873"/>
    </source>
</evidence>
<dbReference type="Proteomes" id="UP000322873">
    <property type="component" value="Unassembled WGS sequence"/>
</dbReference>
<reference evidence="2 3" key="1">
    <citation type="submission" date="2019-06" db="EMBL/GenBank/DDBJ databases">
        <title>Genome Sequence of the Brown Rot Fungal Pathogen Monilinia fructicola.</title>
        <authorList>
            <person name="De Miccolis Angelini R.M."/>
            <person name="Landi L."/>
            <person name="Abate D."/>
            <person name="Pollastro S."/>
            <person name="Romanazzi G."/>
            <person name="Faretra F."/>
        </authorList>
    </citation>
    <scope>NUCLEOTIDE SEQUENCE [LARGE SCALE GENOMIC DNA]</scope>
    <source>
        <strain evidence="2 3">Mfrc123</strain>
    </source>
</reference>
<dbReference type="EMBL" id="VICG01000009">
    <property type="protein sequence ID" value="KAA8568597.1"/>
    <property type="molecule type" value="Genomic_DNA"/>
</dbReference>
<dbReference type="VEuPathDB" id="FungiDB:MFRU_012g01410"/>
<accession>A0A5M9JIQ0</accession>
<keyword evidence="3" id="KW-1185">Reference proteome</keyword>
<sequence length="588" mass="68700">MQTPKYNLRSEHSTLEHWRPKEKPSAARATFEVTMPMEKAKYGIPSHDSENHILKLPREIRDEINKYLLTNPILGTCSSVNRVKEPGAKYATSPKYDLHPAVLRVCKIMYAEGRQMLYERNVFFMDCTNWIYRNESLRDRLPYAYTPMNEKDEFPITTALNVTPLTRYSKHHNVRPTDEDWVWLGNQCFTEQPTFSRLAGPQANYVRQWKVIVNGDTGTCSRRFDRPALAQFCHAVCKISGLSLSFLICVDTTPEKLRQDLGLFDRRLTFDEIFSPLKVLRNVDKVEFREAHCDSGARGEQEGNAKELLGYINNKFPCRVVAGSAATIISEELEKGYSSLIKGSSRLSDPIHLMCDVFVEYAQTFEGILQFRQNIDIVMDTNGILFPENKRNQYKRPSHPIETLLRDARAAALFDEMNKFKVVRKQVLEEFEKQYQKIYQSSAKLYYFIKQDRTFRGILLSGGKFNNSIYMCQGHKLDLNKHALVKFNWEKKMTKGLILLEDYAASFMRDMTNLPLKFRIEHRLHERTRSYPVLPREQLMQRIRNAYVAWDYNSFLQYFKEAVDDMDSQYAEIREAKRIYFDGIQVVP</sequence>
<evidence type="ECO:0000313" key="2">
    <source>
        <dbReference type="EMBL" id="KAA8568597.1"/>
    </source>
</evidence>
<proteinExistence type="predicted"/>
<feature type="region of interest" description="Disordered" evidence="1">
    <location>
        <begin position="1"/>
        <end position="24"/>
    </location>
</feature>
<protein>
    <recommendedName>
        <fullName evidence="4">F-box domain-containing protein</fullName>
    </recommendedName>
</protein>
<evidence type="ECO:0008006" key="4">
    <source>
        <dbReference type="Google" id="ProtNLM"/>
    </source>
</evidence>
<name>A0A5M9JIQ0_MONFR</name>
<comment type="caution">
    <text evidence="2">The sequence shown here is derived from an EMBL/GenBank/DDBJ whole genome shotgun (WGS) entry which is preliminary data.</text>
</comment>
<feature type="compositionally biased region" description="Basic and acidic residues" evidence="1">
    <location>
        <begin position="8"/>
        <end position="24"/>
    </location>
</feature>
<organism evidence="2 3">
    <name type="scientific">Monilinia fructicola</name>
    <name type="common">Brown rot fungus</name>
    <name type="synonym">Ciboria fructicola</name>
    <dbReference type="NCBI Taxonomy" id="38448"/>
    <lineage>
        <taxon>Eukaryota</taxon>
        <taxon>Fungi</taxon>
        <taxon>Dikarya</taxon>
        <taxon>Ascomycota</taxon>
        <taxon>Pezizomycotina</taxon>
        <taxon>Leotiomycetes</taxon>
        <taxon>Helotiales</taxon>
        <taxon>Sclerotiniaceae</taxon>
        <taxon>Monilinia</taxon>
    </lineage>
</organism>
<dbReference type="AlphaFoldDB" id="A0A5M9JIQ0"/>
<evidence type="ECO:0000256" key="1">
    <source>
        <dbReference type="SAM" id="MobiDB-lite"/>
    </source>
</evidence>